<dbReference type="GO" id="GO:0008999">
    <property type="term" value="F:protein-N-terminal-alanine acetyltransferase activity"/>
    <property type="evidence" value="ECO:0007669"/>
    <property type="project" value="TreeGrafter"/>
</dbReference>
<dbReference type="InterPro" id="IPR016181">
    <property type="entry name" value="Acyl_CoA_acyltransferase"/>
</dbReference>
<dbReference type="AlphaFoldDB" id="A0A1W1XZF7"/>
<keyword evidence="3" id="KW-1185">Reference proteome</keyword>
<evidence type="ECO:0000259" key="1">
    <source>
        <dbReference type="PROSITE" id="PS51186"/>
    </source>
</evidence>
<dbReference type="Pfam" id="PF13302">
    <property type="entry name" value="Acetyltransf_3"/>
    <property type="match status" value="1"/>
</dbReference>
<evidence type="ECO:0000313" key="2">
    <source>
        <dbReference type="EMBL" id="SMC29359.1"/>
    </source>
</evidence>
<dbReference type="Proteomes" id="UP000192761">
    <property type="component" value="Unassembled WGS sequence"/>
</dbReference>
<dbReference type="GO" id="GO:1990189">
    <property type="term" value="F:protein N-terminal-serine acetyltransferase activity"/>
    <property type="evidence" value="ECO:0007669"/>
    <property type="project" value="TreeGrafter"/>
</dbReference>
<protein>
    <submittedName>
        <fullName evidence="2">Ribosomal-protein-alanine N-acetyltransferase</fullName>
    </submittedName>
</protein>
<dbReference type="InterPro" id="IPR000182">
    <property type="entry name" value="GNAT_dom"/>
</dbReference>
<dbReference type="InterPro" id="IPR051908">
    <property type="entry name" value="Ribosomal_N-acetyltransferase"/>
</dbReference>
<organism evidence="2 3">
    <name type="scientific">Andreprevotia lacus DSM 23236</name>
    <dbReference type="NCBI Taxonomy" id="1121001"/>
    <lineage>
        <taxon>Bacteria</taxon>
        <taxon>Pseudomonadati</taxon>
        <taxon>Pseudomonadota</taxon>
        <taxon>Betaproteobacteria</taxon>
        <taxon>Neisseriales</taxon>
        <taxon>Chitinibacteraceae</taxon>
        <taxon>Andreprevotia</taxon>
    </lineage>
</organism>
<feature type="domain" description="N-acetyltransferase" evidence="1">
    <location>
        <begin position="15"/>
        <end position="179"/>
    </location>
</feature>
<sequence length="190" mass="21632">MTQPLPFPTLETERLLLREIRDSDASALFAIYGDTALMRWFGMDPLVDLAAAQNLVKVFASWRLLPNPGTRWAIQIKGETALVGTCGLFSWNRESRKCVVGYDLAAPVHGRGYMREALSAVISWGFMNMELNRIEAQIHPENTQSLKLARAIGFAEEGRLRETGYWGGQYHDLLQFSLLQREWTFRHAET</sequence>
<proteinExistence type="predicted"/>
<dbReference type="PANTHER" id="PTHR43441:SF11">
    <property type="entry name" value="RIBOSOMAL-PROTEIN-SERINE ACETYLTRANSFERASE"/>
    <property type="match status" value="1"/>
</dbReference>
<dbReference type="RefSeq" id="WP_084092718.1">
    <property type="nucleotide sequence ID" value="NZ_FWXD01000033.1"/>
</dbReference>
<accession>A0A1W1XZF7</accession>
<dbReference type="SUPFAM" id="SSF55729">
    <property type="entry name" value="Acyl-CoA N-acyltransferases (Nat)"/>
    <property type="match status" value="1"/>
</dbReference>
<dbReference type="PANTHER" id="PTHR43441">
    <property type="entry name" value="RIBOSOMAL-PROTEIN-SERINE ACETYLTRANSFERASE"/>
    <property type="match status" value="1"/>
</dbReference>
<dbReference type="PROSITE" id="PS51186">
    <property type="entry name" value="GNAT"/>
    <property type="match status" value="1"/>
</dbReference>
<keyword evidence="2" id="KW-0808">Transferase</keyword>
<evidence type="ECO:0000313" key="3">
    <source>
        <dbReference type="Proteomes" id="UP000192761"/>
    </source>
</evidence>
<dbReference type="Gene3D" id="3.40.630.30">
    <property type="match status" value="1"/>
</dbReference>
<dbReference type="EMBL" id="FWXD01000033">
    <property type="protein sequence ID" value="SMC29359.1"/>
    <property type="molecule type" value="Genomic_DNA"/>
</dbReference>
<dbReference type="OrthoDB" id="9801656at2"/>
<name>A0A1W1XZF7_9NEIS</name>
<reference evidence="2 3" key="1">
    <citation type="submission" date="2017-04" db="EMBL/GenBank/DDBJ databases">
        <authorList>
            <person name="Afonso C.L."/>
            <person name="Miller P.J."/>
            <person name="Scott M.A."/>
            <person name="Spackman E."/>
            <person name="Goraichik I."/>
            <person name="Dimitrov K.M."/>
            <person name="Suarez D.L."/>
            <person name="Swayne D.E."/>
        </authorList>
    </citation>
    <scope>NUCLEOTIDE SEQUENCE [LARGE SCALE GENOMIC DNA]</scope>
    <source>
        <strain evidence="2 3">DSM 23236</strain>
    </source>
</reference>
<gene>
    <name evidence="2" type="ORF">SAMN02745857_03785</name>
</gene>
<dbReference type="STRING" id="1121001.SAMN02745857_03785"/>
<dbReference type="GO" id="GO:0005737">
    <property type="term" value="C:cytoplasm"/>
    <property type="evidence" value="ECO:0007669"/>
    <property type="project" value="TreeGrafter"/>
</dbReference>